<evidence type="ECO:0000256" key="1">
    <source>
        <dbReference type="SAM" id="MobiDB-lite"/>
    </source>
</evidence>
<reference evidence="2 3" key="1">
    <citation type="journal article" date="2021" name="Commun. Biol.">
        <title>The genome of Shorea leprosula (Dipterocarpaceae) highlights the ecological relevance of drought in aseasonal tropical rainforests.</title>
        <authorList>
            <person name="Ng K.K.S."/>
            <person name="Kobayashi M.J."/>
            <person name="Fawcett J.A."/>
            <person name="Hatakeyama M."/>
            <person name="Paape T."/>
            <person name="Ng C.H."/>
            <person name="Ang C.C."/>
            <person name="Tnah L.H."/>
            <person name="Lee C.T."/>
            <person name="Nishiyama T."/>
            <person name="Sese J."/>
            <person name="O'Brien M.J."/>
            <person name="Copetti D."/>
            <person name="Mohd Noor M.I."/>
            <person name="Ong R.C."/>
            <person name="Putra M."/>
            <person name="Sireger I.Z."/>
            <person name="Indrioko S."/>
            <person name="Kosugi Y."/>
            <person name="Izuno A."/>
            <person name="Isagi Y."/>
            <person name="Lee S.L."/>
            <person name="Shimizu K.K."/>
        </authorList>
    </citation>
    <scope>NUCLEOTIDE SEQUENCE [LARGE SCALE GENOMIC DNA]</scope>
    <source>
        <strain evidence="2">214</strain>
    </source>
</reference>
<dbReference type="Proteomes" id="UP001054252">
    <property type="component" value="Unassembled WGS sequence"/>
</dbReference>
<dbReference type="EMBL" id="BPVZ01000015">
    <property type="protein sequence ID" value="GKV00017.1"/>
    <property type="molecule type" value="Genomic_DNA"/>
</dbReference>
<protein>
    <submittedName>
        <fullName evidence="2">Uncharacterized protein</fullName>
    </submittedName>
</protein>
<gene>
    <name evidence="2" type="ORF">SLEP1_g12780</name>
</gene>
<comment type="caution">
    <text evidence="2">The sequence shown here is derived from an EMBL/GenBank/DDBJ whole genome shotgun (WGS) entry which is preliminary data.</text>
</comment>
<organism evidence="2 3">
    <name type="scientific">Rubroshorea leprosula</name>
    <dbReference type="NCBI Taxonomy" id="152421"/>
    <lineage>
        <taxon>Eukaryota</taxon>
        <taxon>Viridiplantae</taxon>
        <taxon>Streptophyta</taxon>
        <taxon>Embryophyta</taxon>
        <taxon>Tracheophyta</taxon>
        <taxon>Spermatophyta</taxon>
        <taxon>Magnoliopsida</taxon>
        <taxon>eudicotyledons</taxon>
        <taxon>Gunneridae</taxon>
        <taxon>Pentapetalae</taxon>
        <taxon>rosids</taxon>
        <taxon>malvids</taxon>
        <taxon>Malvales</taxon>
        <taxon>Dipterocarpaceae</taxon>
        <taxon>Rubroshorea</taxon>
    </lineage>
</organism>
<name>A0AAV5IDL9_9ROSI</name>
<accession>A0AAV5IDL9</accession>
<proteinExistence type="predicted"/>
<evidence type="ECO:0000313" key="3">
    <source>
        <dbReference type="Proteomes" id="UP001054252"/>
    </source>
</evidence>
<sequence length="63" mass="6779">MVAVLSFLSCRLVNKNPYPTKSVKHAVEDKKADSGAATSPNAGCFEKSHMPQELHPEAVARLA</sequence>
<keyword evidence="3" id="KW-1185">Reference proteome</keyword>
<dbReference type="AlphaFoldDB" id="A0AAV5IDL9"/>
<feature type="region of interest" description="Disordered" evidence="1">
    <location>
        <begin position="26"/>
        <end position="50"/>
    </location>
</feature>
<evidence type="ECO:0000313" key="2">
    <source>
        <dbReference type="EMBL" id="GKV00017.1"/>
    </source>
</evidence>